<accession>A0ABN0D5W9</accession>
<dbReference type="EMBL" id="AFTL01000012">
    <property type="protein sequence ID" value="EGS37472.1"/>
    <property type="molecule type" value="Genomic_DNA"/>
</dbReference>
<reference evidence="1 2" key="1">
    <citation type="submission" date="2011-05" db="EMBL/GenBank/DDBJ databases">
        <authorList>
            <person name="Durkin A.S."/>
            <person name="Kim M."/>
            <person name="Radune D."/>
            <person name="Hostetler J."/>
            <person name="Torralba M."/>
            <person name="Gillis M."/>
            <person name="Methe B."/>
            <person name="Sutton G."/>
            <person name="Nelson K.E."/>
        </authorList>
    </citation>
    <scope>NUCLEOTIDE SEQUENCE [LARGE SCALE GENOMIC DNA]</scope>
    <source>
        <strain evidence="1 2">F0423</strain>
    </source>
</reference>
<keyword evidence="2" id="KW-1185">Reference proteome</keyword>
<proteinExistence type="predicted"/>
<evidence type="ECO:0000313" key="1">
    <source>
        <dbReference type="EMBL" id="EGS37472.1"/>
    </source>
</evidence>
<dbReference type="RefSeq" id="WP_003715475.1">
    <property type="nucleotide sequence ID" value="NZ_AFTL01000012.1"/>
</dbReference>
<organism evidence="1 2">
    <name type="scientific">Limosilactobacillus oris F0423</name>
    <dbReference type="NCBI Taxonomy" id="944562"/>
    <lineage>
        <taxon>Bacteria</taxon>
        <taxon>Bacillati</taxon>
        <taxon>Bacillota</taxon>
        <taxon>Bacilli</taxon>
        <taxon>Lactobacillales</taxon>
        <taxon>Lactobacillaceae</taxon>
        <taxon>Limosilactobacillus</taxon>
    </lineage>
</organism>
<evidence type="ECO:0000313" key="2">
    <source>
        <dbReference type="Proteomes" id="UP000006035"/>
    </source>
</evidence>
<gene>
    <name evidence="1" type="ORF">HMPREF9102_1492</name>
</gene>
<sequence>MNAEDKLNREYNNQAIYTSGFYADPEDDLANRKKLFDALKSLTANQTDTSPFSLQIMATNSEINIMPLGLLDLNELKEYERDQRSKHGLNHAEDSLPLVVQYAPHTEDGQVEKQLVGTVQELFDNFNQQIELVWQTVHGFLQKNFQTLTTVCADLIADSKDVNRQYQATFGKMAASEREEQLGFTLDDSELDQFCQYMADMHEVQAIVLSAGAFANHELLGDNSFTEMMSDNVRRSTVFWVLDNTFYEIFYYFLLRYQARHEKLAKYLRHQRQTLIVNMRNDAFQRAQRLTETPQLKVDFNKYLTDIFIPVAEQLTAEINKFKDRFDD</sequence>
<name>A0ABN0D5W9_9LACO</name>
<protein>
    <submittedName>
        <fullName evidence="1">Uncharacterized protein</fullName>
    </submittedName>
</protein>
<dbReference type="Proteomes" id="UP000006035">
    <property type="component" value="Unassembled WGS sequence"/>
</dbReference>
<comment type="caution">
    <text evidence="1">The sequence shown here is derived from an EMBL/GenBank/DDBJ whole genome shotgun (WGS) entry which is preliminary data.</text>
</comment>